<accession>W0RN54</accession>
<sequence length="129" mass="13550">MPPRLPAVRWPTLLLLASIGLTALGLLEATRAVRRQREVAEHALRDYAGFAAWSYAQHVQDAIGRATSEALGAVNHGEGVHTSHRIPPRRTSRTTCHGTRAATATARATAAARSSSSAGSSAATRSDSA</sequence>
<reference evidence="2 3" key="1">
    <citation type="journal article" date="2014" name="Genome Announc.">
        <title>Genome Sequence and Methylome of Soil Bacterium Gemmatirosa kalamazoonensis KBS708T, a Member of the Rarely Cultivated Gemmatimonadetes Phylum.</title>
        <authorList>
            <person name="Debruyn J.M."/>
            <person name="Radosevich M."/>
            <person name="Wommack K.E."/>
            <person name="Polson S.W."/>
            <person name="Hauser L.J."/>
            <person name="Fawaz M.N."/>
            <person name="Korlach J."/>
            <person name="Tsai Y.C."/>
        </authorList>
    </citation>
    <scope>NUCLEOTIDE SEQUENCE [LARGE SCALE GENOMIC DNA]</scope>
    <source>
        <strain evidence="2 3">KBS708</strain>
        <plasmid evidence="3">Plasmid 1</plasmid>
    </source>
</reference>
<dbReference type="HOGENOM" id="CLU_1945667_0_0_0"/>
<keyword evidence="3" id="KW-1185">Reference proteome</keyword>
<dbReference type="Proteomes" id="UP000019151">
    <property type="component" value="Plasmid 1"/>
</dbReference>
<dbReference type="EMBL" id="CP007129">
    <property type="protein sequence ID" value="AHG92469.1"/>
    <property type="molecule type" value="Genomic_DNA"/>
</dbReference>
<evidence type="ECO:0000313" key="2">
    <source>
        <dbReference type="EMBL" id="AHG92469.1"/>
    </source>
</evidence>
<dbReference type="AlphaFoldDB" id="W0RN54"/>
<protein>
    <submittedName>
        <fullName evidence="2">Uncharacterized protein</fullName>
    </submittedName>
</protein>
<evidence type="ECO:0000313" key="3">
    <source>
        <dbReference type="Proteomes" id="UP000019151"/>
    </source>
</evidence>
<feature type="region of interest" description="Disordered" evidence="1">
    <location>
        <begin position="78"/>
        <end position="129"/>
    </location>
</feature>
<dbReference type="KEGG" id="gba:J421_4934"/>
<evidence type="ECO:0000256" key="1">
    <source>
        <dbReference type="SAM" id="MobiDB-lite"/>
    </source>
</evidence>
<dbReference type="InParanoid" id="W0RN54"/>
<geneLocation type="plasmid" evidence="2 3">
    <name>1</name>
</geneLocation>
<keyword evidence="2" id="KW-0614">Plasmid</keyword>
<dbReference type="RefSeq" id="WP_025413808.1">
    <property type="nucleotide sequence ID" value="NZ_CP007129.1"/>
</dbReference>
<name>W0RN54_9BACT</name>
<proteinExistence type="predicted"/>
<organism evidence="2 3">
    <name type="scientific">Gemmatirosa kalamazoonensis</name>
    <dbReference type="NCBI Taxonomy" id="861299"/>
    <lineage>
        <taxon>Bacteria</taxon>
        <taxon>Pseudomonadati</taxon>
        <taxon>Gemmatimonadota</taxon>
        <taxon>Gemmatimonadia</taxon>
        <taxon>Gemmatimonadales</taxon>
        <taxon>Gemmatimonadaceae</taxon>
        <taxon>Gemmatirosa</taxon>
    </lineage>
</organism>
<feature type="compositionally biased region" description="Basic residues" evidence="1">
    <location>
        <begin position="82"/>
        <end position="92"/>
    </location>
</feature>
<feature type="compositionally biased region" description="Low complexity" evidence="1">
    <location>
        <begin position="99"/>
        <end position="129"/>
    </location>
</feature>
<gene>
    <name evidence="2" type="ORF">J421_4934</name>
</gene>